<organism evidence="8 9">
    <name type="scientific">Azotobacter chroococcum NCIMB 8003</name>
    <dbReference type="NCBI Taxonomy" id="1328314"/>
    <lineage>
        <taxon>Bacteria</taxon>
        <taxon>Pseudomonadati</taxon>
        <taxon>Pseudomonadota</taxon>
        <taxon>Gammaproteobacteria</taxon>
        <taxon>Pseudomonadales</taxon>
        <taxon>Pseudomonadaceae</taxon>
        <taxon>Azotobacter</taxon>
    </lineage>
</organism>
<evidence type="ECO:0000313" key="8">
    <source>
        <dbReference type="EMBL" id="AJE23689.1"/>
    </source>
</evidence>
<sequence>MVDAVHKHAQRLVQYLQENRDGPLAAMCERLGELQVVHLPGGVFGDDDWVLYPERLSIVLTTVDQLGSRLLFRGYGVSPQRWSLHAGFFSDDTLIVVDEAHLNRPFLQTLAVLQGTGADLSVIPVTATSNLDGPEKCLSLDERDFAHDIVQLRRNASKRVRLQEVGASDQELSRAALLALANLRNHPEVRKIALVVNRASTARTLFEQIRARKVDCALLTERMRPFEADRLANGVFHEVRAGRHRYASDRLFVVIATHTIETGSDFDFDALISECAPLSALRQRFGRLDRLGQLGQSQGWVLHRSGQKADLVYGDALPSAWAWLMARAAEAGGYVDFGLNAFDQSLATAPAPAEGYLHAATLLPRHIQILSQTGPYAPEVDLTAWLHGHGHQVADVILIWRDDLSPLPAEDWITAVALLPPMLREGLPLPAPAARRFLNSADSEDRNGTGHGRTVLCWRGPDDVCLITPEDIRPGDTLVLPAHYGGCDRWGWAPESAQPVQDLADACQLERLQAAGAAHRFTLRLADGHWPMVGQAARTIETQTRILLQLQQQREEEEVELDAALKEAYLDLLALLAQLPGGLVSALRDPRIEPHPGGLVIRGQGIEDLGDLIETGRPVSLERHHRNVARWAETLSPHHPQRWELVQAAGAHDAGKAEVHMQVLLHGHPLPAACGPALAKSARHSLALHQAGLPRGFRHEFASLVFEPMENPLVRHLVATHHGQGRPWSKSCSDSSAPGAGFAALQGHWLQHWNDLCQQYGPWRLAQLEWRLRAADARATMEEALQTEEAAP</sequence>
<keyword evidence="1" id="KW-0547">Nucleotide-binding</keyword>
<dbReference type="PROSITE" id="PS51643">
    <property type="entry name" value="HD_CAS3"/>
    <property type="match status" value="1"/>
</dbReference>
<proteinExistence type="predicted"/>
<geneLocation type="plasmid" evidence="8 9">
    <name>pAcX50e</name>
</geneLocation>
<reference evidence="8 9" key="1">
    <citation type="journal article" date="2015" name="PLoS ONE">
        <title>Azotobacter Genomes: The Genome of Azotobacter chroococcum NCIMB 8003 (ATCC 4412).</title>
        <authorList>
            <person name="Robson R.L."/>
            <person name="Jones R."/>
            <person name="Robson R.M."/>
            <person name="Schwartz A."/>
            <person name="Richardson T.H."/>
        </authorList>
    </citation>
    <scope>NUCLEOTIDE SEQUENCE [LARGE SCALE GENOMIC DNA]</scope>
    <source>
        <strain evidence="8 9">NCIMB 8003</strain>
        <plasmid evidence="9">Plasmid pAcX50e</plasmid>
    </source>
</reference>
<dbReference type="SUPFAM" id="SSF52540">
    <property type="entry name" value="P-loop containing nucleoside triphosphate hydrolases"/>
    <property type="match status" value="1"/>
</dbReference>
<evidence type="ECO:0000256" key="3">
    <source>
        <dbReference type="ARBA" id="ARBA00022806"/>
    </source>
</evidence>
<keyword evidence="8" id="KW-0614">Plasmid</keyword>
<dbReference type="Proteomes" id="UP000068210">
    <property type="component" value="Plasmid pAcX50e"/>
</dbReference>
<dbReference type="Gene3D" id="3.40.50.300">
    <property type="entry name" value="P-loop containing nucleotide triphosphate hydrolases"/>
    <property type="match status" value="1"/>
</dbReference>
<keyword evidence="2" id="KW-0378">Hydrolase</keyword>
<dbReference type="KEGG" id="acx:Achr_e980"/>
<dbReference type="InterPro" id="IPR013444">
    <property type="entry name" value="Helicase_Cas3_CRISPR-ass_Anaes"/>
</dbReference>
<evidence type="ECO:0000259" key="7">
    <source>
        <dbReference type="PROSITE" id="PS51643"/>
    </source>
</evidence>
<evidence type="ECO:0000256" key="6">
    <source>
        <dbReference type="SAM" id="Coils"/>
    </source>
</evidence>
<keyword evidence="4" id="KW-0067">ATP-binding</keyword>
<evidence type="ECO:0000256" key="4">
    <source>
        <dbReference type="ARBA" id="ARBA00022840"/>
    </source>
</evidence>
<keyword evidence="6" id="KW-0175">Coiled coil</keyword>
<feature type="domain" description="HD Cas3-type" evidence="7">
    <location>
        <begin position="614"/>
        <end position="779"/>
    </location>
</feature>
<evidence type="ECO:0000256" key="2">
    <source>
        <dbReference type="ARBA" id="ARBA00022801"/>
    </source>
</evidence>
<keyword evidence="3" id="KW-0347">Helicase</keyword>
<dbReference type="AlphaFoldDB" id="A0A0C4WST2"/>
<keyword evidence="5" id="KW-0051">Antiviral defense</keyword>
<dbReference type="GO" id="GO:0051607">
    <property type="term" value="P:defense response to virus"/>
    <property type="evidence" value="ECO:0007669"/>
    <property type="project" value="UniProtKB-KW"/>
</dbReference>
<protein>
    <submittedName>
        <fullName evidence="8">CRISPR-associated protein</fullName>
    </submittedName>
</protein>
<dbReference type="GO" id="GO:0016787">
    <property type="term" value="F:hydrolase activity"/>
    <property type="evidence" value="ECO:0007669"/>
    <property type="project" value="UniProtKB-KW"/>
</dbReference>
<evidence type="ECO:0000256" key="1">
    <source>
        <dbReference type="ARBA" id="ARBA00022741"/>
    </source>
</evidence>
<dbReference type="InterPro" id="IPR006483">
    <property type="entry name" value="CRISPR-assoc_Cas3_HD"/>
</dbReference>
<dbReference type="EMBL" id="CP010420">
    <property type="protein sequence ID" value="AJE23689.1"/>
    <property type="molecule type" value="Genomic_DNA"/>
</dbReference>
<dbReference type="InterPro" id="IPR027417">
    <property type="entry name" value="P-loop_NTPase"/>
</dbReference>
<gene>
    <name evidence="8" type="ORF">Achr_e980</name>
</gene>
<dbReference type="GO" id="GO:0005524">
    <property type="term" value="F:ATP binding"/>
    <property type="evidence" value="ECO:0007669"/>
    <property type="project" value="UniProtKB-KW"/>
</dbReference>
<name>A0A0C4WST2_9GAMM</name>
<dbReference type="NCBIfam" id="TIGR02621">
    <property type="entry name" value="cas3_GSU0051"/>
    <property type="match status" value="1"/>
</dbReference>
<evidence type="ECO:0000256" key="5">
    <source>
        <dbReference type="ARBA" id="ARBA00023118"/>
    </source>
</evidence>
<dbReference type="Pfam" id="PF22590">
    <property type="entry name" value="Cas3-like_C_2"/>
    <property type="match status" value="1"/>
</dbReference>
<keyword evidence="9" id="KW-1185">Reference proteome</keyword>
<feature type="coiled-coil region" evidence="6">
    <location>
        <begin position="540"/>
        <end position="567"/>
    </location>
</feature>
<accession>A0A0C4WST2</accession>
<dbReference type="InterPro" id="IPR054712">
    <property type="entry name" value="Cas3-like_dom"/>
</dbReference>
<dbReference type="GO" id="GO:0004386">
    <property type="term" value="F:helicase activity"/>
    <property type="evidence" value="ECO:0007669"/>
    <property type="project" value="UniProtKB-KW"/>
</dbReference>
<evidence type="ECO:0000313" key="9">
    <source>
        <dbReference type="Proteomes" id="UP000068210"/>
    </source>
</evidence>
<dbReference type="HOGENOM" id="CLU_010520_0_0_6"/>